<evidence type="ECO:0000256" key="1">
    <source>
        <dbReference type="ARBA" id="ARBA00022670"/>
    </source>
</evidence>
<dbReference type="InterPro" id="IPR008979">
    <property type="entry name" value="Galactose-bd-like_sf"/>
</dbReference>
<keyword evidence="10" id="KW-1185">Reference proteome</keyword>
<keyword evidence="7" id="KW-0732">Signal</keyword>
<accession>A0ABY7G4E9</accession>
<keyword evidence="5" id="KW-1015">Disulfide bond</keyword>
<feature type="signal peptide" evidence="7">
    <location>
        <begin position="1"/>
        <end position="17"/>
    </location>
</feature>
<protein>
    <submittedName>
        <fullName evidence="9">FKPC1-like protein</fullName>
    </submittedName>
</protein>
<dbReference type="SUPFAM" id="SSF49785">
    <property type="entry name" value="Galactose-binding domain-like"/>
    <property type="match status" value="1"/>
</dbReference>
<name>A0ABY7G4E9_MYAAR</name>
<evidence type="ECO:0000256" key="3">
    <source>
        <dbReference type="ARBA" id="ARBA00022801"/>
    </source>
</evidence>
<dbReference type="EMBL" id="CP111027">
    <property type="protein sequence ID" value="WAR29040.1"/>
    <property type="molecule type" value="Genomic_DNA"/>
</dbReference>
<keyword evidence="3" id="KW-0378">Hydrolase</keyword>
<evidence type="ECO:0000256" key="7">
    <source>
        <dbReference type="SAM" id="SignalP"/>
    </source>
</evidence>
<dbReference type="PANTHER" id="PTHR42884:SF23">
    <property type="entry name" value="FURIN-LIKE PROTEASE 2"/>
    <property type="match status" value="1"/>
</dbReference>
<keyword evidence="4" id="KW-0720">Serine protease</keyword>
<dbReference type="PROSITE" id="PS51892">
    <property type="entry name" value="SUBTILASE"/>
    <property type="match status" value="1"/>
</dbReference>
<comment type="caution">
    <text evidence="6">Lacks conserved residue(s) required for the propagation of feature annotation.</text>
</comment>
<dbReference type="InterPro" id="IPR002884">
    <property type="entry name" value="P_dom"/>
</dbReference>
<dbReference type="Gene3D" id="2.60.120.260">
    <property type="entry name" value="Galactose-binding domain-like"/>
    <property type="match status" value="1"/>
</dbReference>
<keyword evidence="1" id="KW-0645">Protease</keyword>
<dbReference type="SUPFAM" id="SSF52743">
    <property type="entry name" value="Subtilisin-like"/>
    <property type="match status" value="1"/>
</dbReference>
<evidence type="ECO:0000313" key="10">
    <source>
        <dbReference type="Proteomes" id="UP001164746"/>
    </source>
</evidence>
<dbReference type="Gene3D" id="3.40.50.200">
    <property type="entry name" value="Peptidase S8/S53 domain"/>
    <property type="match status" value="1"/>
</dbReference>
<evidence type="ECO:0000313" key="9">
    <source>
        <dbReference type="EMBL" id="WAR29040.1"/>
    </source>
</evidence>
<evidence type="ECO:0000256" key="4">
    <source>
        <dbReference type="ARBA" id="ARBA00022825"/>
    </source>
</evidence>
<evidence type="ECO:0000256" key="2">
    <source>
        <dbReference type="ARBA" id="ARBA00022685"/>
    </source>
</evidence>
<evidence type="ECO:0000259" key="8">
    <source>
        <dbReference type="PROSITE" id="PS51829"/>
    </source>
</evidence>
<evidence type="ECO:0000256" key="5">
    <source>
        <dbReference type="ARBA" id="ARBA00023157"/>
    </source>
</evidence>
<evidence type="ECO:0000256" key="6">
    <source>
        <dbReference type="PROSITE-ProRule" id="PRU01240"/>
    </source>
</evidence>
<dbReference type="PANTHER" id="PTHR42884">
    <property type="entry name" value="PROPROTEIN CONVERTASE SUBTILISIN/KEXIN-RELATED"/>
    <property type="match status" value="1"/>
</dbReference>
<dbReference type="PROSITE" id="PS51829">
    <property type="entry name" value="P_HOMO_B"/>
    <property type="match status" value="1"/>
</dbReference>
<sequence>MIFSIYLIFALVPYALPINESHRFSNTWLLQGQVTEEEVRKVSSRLGFDFLQKLPTSHFVLRRGDVPHRSSRRYSYNSSLRKALNLTFIKQEQWINVSLRQIMDPKWPQMWYLNGKSGPSMSVENTWRKNITALRMIGPNGVLPSGQVIALTTDVDVSSNSWGGTDGSFEGPSQPVKEAFVHGTSSLRGGKGVIYVFAGGNGGFDDNCNMDGYVNSIYTIGINGVARDLEPPGYAEPCSAVMASAYTGKGGSSDNLCTTDVNGGCINSFTGTSAAAPLAAGALALVLEANQKLHWRDMQQLLIETAKLDNLKYTEAQQNAVGRNVSHWFGYGLIDVEAMVQRAPTWQSLPEQHSCHTQVKYEMKTVKPKDTVRVVQSQIYTDGCNDTTYCVNRVEHVEAYIEFSYTTRGVIELSLESPSGTIPQTIRRL</sequence>
<dbReference type="Proteomes" id="UP001164746">
    <property type="component" value="Chromosome 16"/>
</dbReference>
<feature type="chain" id="PRO_5045818975" evidence="7">
    <location>
        <begin position="18"/>
        <end position="429"/>
    </location>
</feature>
<dbReference type="PROSITE" id="PS00138">
    <property type="entry name" value="SUBTILASE_SER"/>
    <property type="match status" value="1"/>
</dbReference>
<proteinExistence type="inferred from homology"/>
<gene>
    <name evidence="9" type="ORF">MAR_002608</name>
</gene>
<dbReference type="InterPro" id="IPR023828">
    <property type="entry name" value="Peptidase_S8_Ser-AS"/>
</dbReference>
<dbReference type="InterPro" id="IPR036852">
    <property type="entry name" value="Peptidase_S8/S53_dom_sf"/>
</dbReference>
<reference evidence="9" key="1">
    <citation type="submission" date="2022-11" db="EMBL/GenBank/DDBJ databases">
        <title>Centuries of genome instability and evolution in soft-shell clam transmissible cancer (bioRxiv).</title>
        <authorList>
            <person name="Hart S.F.M."/>
            <person name="Yonemitsu M.A."/>
            <person name="Giersch R.M."/>
            <person name="Beal B.F."/>
            <person name="Arriagada G."/>
            <person name="Davis B.W."/>
            <person name="Ostrander E.A."/>
            <person name="Goff S.P."/>
            <person name="Metzger M.J."/>
        </authorList>
    </citation>
    <scope>NUCLEOTIDE SEQUENCE</scope>
    <source>
        <strain evidence="9">MELC-2E11</strain>
        <tissue evidence="9">Siphon/mantle</tissue>
    </source>
</reference>
<organism evidence="9 10">
    <name type="scientific">Mya arenaria</name>
    <name type="common">Soft-shell clam</name>
    <dbReference type="NCBI Taxonomy" id="6604"/>
    <lineage>
        <taxon>Eukaryota</taxon>
        <taxon>Metazoa</taxon>
        <taxon>Spiralia</taxon>
        <taxon>Lophotrochozoa</taxon>
        <taxon>Mollusca</taxon>
        <taxon>Bivalvia</taxon>
        <taxon>Autobranchia</taxon>
        <taxon>Heteroconchia</taxon>
        <taxon>Euheterodonta</taxon>
        <taxon>Imparidentia</taxon>
        <taxon>Neoheterodontei</taxon>
        <taxon>Myida</taxon>
        <taxon>Myoidea</taxon>
        <taxon>Myidae</taxon>
        <taxon>Mya</taxon>
    </lineage>
</organism>
<dbReference type="Pfam" id="PF00082">
    <property type="entry name" value="Peptidase_S8"/>
    <property type="match status" value="1"/>
</dbReference>
<keyword evidence="2" id="KW-0165">Cleavage on pair of basic residues</keyword>
<dbReference type="InterPro" id="IPR000209">
    <property type="entry name" value="Peptidase_S8/S53_dom"/>
</dbReference>
<comment type="similarity">
    <text evidence="6">Belongs to the peptidase S8 family.</text>
</comment>
<feature type="domain" description="P/Homo B" evidence="8">
    <location>
        <begin position="348"/>
        <end position="429"/>
    </location>
</feature>